<dbReference type="PROSITE" id="PS50994">
    <property type="entry name" value="INTEGRASE"/>
    <property type="match status" value="1"/>
</dbReference>
<dbReference type="InterPro" id="IPR001584">
    <property type="entry name" value="Integrase_cat-core"/>
</dbReference>
<dbReference type="SMART" id="SM00612">
    <property type="entry name" value="Kelch"/>
    <property type="match status" value="2"/>
</dbReference>
<dbReference type="EMBL" id="CAJNOU010002067">
    <property type="protein sequence ID" value="CAF1286400.1"/>
    <property type="molecule type" value="Genomic_DNA"/>
</dbReference>
<dbReference type="SUPFAM" id="SSF117281">
    <property type="entry name" value="Kelch motif"/>
    <property type="match status" value="1"/>
</dbReference>
<sequence length="532" mass="59717">MSSSKPTKTLPPTTCSLMETATNVNNTNWKNKFNSEILSSKNNSSNNPLFTLKRYNQTIELINGAKLKRYIDRNEKEIALLKKYDVIHVGRQQKLVKNINSSEGDIIKYYLILDELFDSIYTAHIKIGYRDINSTMREIKKSMLVLQKTHIKLFISGCHECKIKQTKPKNSPKLVVQPVISNDFNEHGQVDLIDMQSCPDATFKVILNYQDHFTKFCILKAMKTKTAAEVAYHLLDIFTTFGAPRILQSDNGREFVAKVIEELADMWKDLKIVHGRARHSKSQGSVERSNQDVKQLIVLIAGSGVIFNTPDFAREDDDCVADLYDPRSSIVKRTVKMSTCRYRHTSSIIQINNSTKVLLAGGSDEGWLASGDVFDVTNGTFHPVNNSMPEPRQFHTATTLPNGHVIIAGGCRHDGDYLNTLILYNSSNGTFDLFDVPTLTFVGNGTTLQDRQDHTATLLLDGRVLFTGGSHDYGLVSCEIYNPLTNIFTQAANMSVGRYWHTATLLPKTGAVLVCGGRNLERLFRSCELYSP</sequence>
<evidence type="ECO:0000313" key="4">
    <source>
        <dbReference type="Proteomes" id="UP000663889"/>
    </source>
</evidence>
<evidence type="ECO:0000256" key="1">
    <source>
        <dbReference type="ARBA" id="ARBA00022441"/>
    </source>
</evidence>
<dbReference type="InterPro" id="IPR015915">
    <property type="entry name" value="Kelch-typ_b-propeller"/>
</dbReference>
<dbReference type="Pfam" id="PF00665">
    <property type="entry name" value="rve"/>
    <property type="match status" value="1"/>
</dbReference>
<dbReference type="Gene3D" id="3.30.420.10">
    <property type="entry name" value="Ribonuclease H-like superfamily/Ribonuclease H"/>
    <property type="match status" value="1"/>
</dbReference>
<reference evidence="3" key="1">
    <citation type="submission" date="2021-02" db="EMBL/GenBank/DDBJ databases">
        <authorList>
            <person name="Nowell W R."/>
        </authorList>
    </citation>
    <scope>NUCLEOTIDE SEQUENCE</scope>
</reference>
<dbReference type="InterPro" id="IPR050951">
    <property type="entry name" value="Retrovirus_Pol_polyprotein"/>
</dbReference>
<dbReference type="GO" id="GO:0015074">
    <property type="term" value="P:DNA integration"/>
    <property type="evidence" value="ECO:0007669"/>
    <property type="project" value="InterPro"/>
</dbReference>
<dbReference type="InterPro" id="IPR006652">
    <property type="entry name" value="Kelch_1"/>
</dbReference>
<name>A0A815CKK1_9BILA</name>
<dbReference type="InterPro" id="IPR036397">
    <property type="entry name" value="RNaseH_sf"/>
</dbReference>
<evidence type="ECO:0000259" key="2">
    <source>
        <dbReference type="PROSITE" id="PS50994"/>
    </source>
</evidence>
<dbReference type="PANTHER" id="PTHR37984:SF5">
    <property type="entry name" value="PROTEIN NYNRIN-LIKE"/>
    <property type="match status" value="1"/>
</dbReference>
<dbReference type="SUPFAM" id="SSF53098">
    <property type="entry name" value="Ribonuclease H-like"/>
    <property type="match status" value="1"/>
</dbReference>
<accession>A0A815CKK1</accession>
<feature type="domain" description="Integrase catalytic" evidence="2">
    <location>
        <begin position="174"/>
        <end position="297"/>
    </location>
</feature>
<dbReference type="GO" id="GO:0003676">
    <property type="term" value="F:nucleic acid binding"/>
    <property type="evidence" value="ECO:0007669"/>
    <property type="project" value="InterPro"/>
</dbReference>
<dbReference type="Pfam" id="PF24681">
    <property type="entry name" value="Kelch_KLHDC2_KLHL20_DRC7"/>
    <property type="match status" value="1"/>
</dbReference>
<dbReference type="Proteomes" id="UP000663889">
    <property type="component" value="Unassembled WGS sequence"/>
</dbReference>
<dbReference type="Gene3D" id="2.130.10.80">
    <property type="entry name" value="Galactose oxidase/kelch, beta-propeller"/>
    <property type="match status" value="1"/>
</dbReference>
<dbReference type="AlphaFoldDB" id="A0A815CKK1"/>
<comment type="caution">
    <text evidence="3">The sequence shown here is derived from an EMBL/GenBank/DDBJ whole genome shotgun (WGS) entry which is preliminary data.</text>
</comment>
<gene>
    <name evidence="3" type="ORF">SEV965_LOCUS25537</name>
</gene>
<evidence type="ECO:0000313" key="3">
    <source>
        <dbReference type="EMBL" id="CAF1286400.1"/>
    </source>
</evidence>
<dbReference type="InterPro" id="IPR037293">
    <property type="entry name" value="Gal_Oxidase_central_sf"/>
</dbReference>
<keyword evidence="1" id="KW-0880">Kelch repeat</keyword>
<proteinExistence type="predicted"/>
<dbReference type="InterPro" id="IPR012337">
    <property type="entry name" value="RNaseH-like_sf"/>
</dbReference>
<dbReference type="PANTHER" id="PTHR37984">
    <property type="entry name" value="PROTEIN CBG26694"/>
    <property type="match status" value="1"/>
</dbReference>
<protein>
    <recommendedName>
        <fullName evidence="2">Integrase catalytic domain-containing protein</fullName>
    </recommendedName>
</protein>
<dbReference type="Gene3D" id="2.120.10.80">
    <property type="entry name" value="Kelch-type beta propeller"/>
    <property type="match status" value="1"/>
</dbReference>
<organism evidence="3 4">
    <name type="scientific">Rotaria sordida</name>
    <dbReference type="NCBI Taxonomy" id="392033"/>
    <lineage>
        <taxon>Eukaryota</taxon>
        <taxon>Metazoa</taxon>
        <taxon>Spiralia</taxon>
        <taxon>Gnathifera</taxon>
        <taxon>Rotifera</taxon>
        <taxon>Eurotatoria</taxon>
        <taxon>Bdelloidea</taxon>
        <taxon>Philodinida</taxon>
        <taxon>Philodinidae</taxon>
        <taxon>Rotaria</taxon>
    </lineage>
</organism>